<accession>A0A7W6XVV8</accession>
<keyword evidence="1" id="KW-0808">Transferase</keyword>
<dbReference type="Proteomes" id="UP000533724">
    <property type="component" value="Unassembled WGS sequence"/>
</dbReference>
<reference evidence="1 2" key="1">
    <citation type="submission" date="2020-08" db="EMBL/GenBank/DDBJ databases">
        <title>Genomic Encyclopedia of Type Strains, Phase IV (KMG-V): Genome sequencing to study the core and pangenomes of soil and plant-associated prokaryotes.</title>
        <authorList>
            <person name="Whitman W."/>
        </authorList>
    </citation>
    <scope>NUCLEOTIDE SEQUENCE [LARGE SCALE GENOMIC DNA]</scope>
    <source>
        <strain evidence="1 2">SEMIA 414</strain>
    </source>
</reference>
<dbReference type="AlphaFoldDB" id="A0A7W6XVV8"/>
<protein>
    <submittedName>
        <fullName evidence="1">Signal transduction histidine kinase</fullName>
    </submittedName>
</protein>
<dbReference type="EMBL" id="JACIHI010000002">
    <property type="protein sequence ID" value="MBB4438009.1"/>
    <property type="molecule type" value="Genomic_DNA"/>
</dbReference>
<evidence type="ECO:0000313" key="1">
    <source>
        <dbReference type="EMBL" id="MBB4438009.1"/>
    </source>
</evidence>
<comment type="caution">
    <text evidence="1">The sequence shown here is derived from an EMBL/GenBank/DDBJ whole genome shotgun (WGS) entry which is preliminary data.</text>
</comment>
<dbReference type="GO" id="GO:0016301">
    <property type="term" value="F:kinase activity"/>
    <property type="evidence" value="ECO:0007669"/>
    <property type="project" value="UniProtKB-KW"/>
</dbReference>
<keyword evidence="1" id="KW-0418">Kinase</keyword>
<proteinExistence type="predicted"/>
<gene>
    <name evidence="1" type="ORF">GGE15_001258</name>
</gene>
<organism evidence="1 2">
    <name type="scientific">Rhizobium esperanzae</name>
    <dbReference type="NCBI Taxonomy" id="1967781"/>
    <lineage>
        <taxon>Bacteria</taxon>
        <taxon>Pseudomonadati</taxon>
        <taxon>Pseudomonadota</taxon>
        <taxon>Alphaproteobacteria</taxon>
        <taxon>Hyphomicrobiales</taxon>
        <taxon>Rhizobiaceae</taxon>
        <taxon>Rhizobium/Agrobacterium group</taxon>
        <taxon>Rhizobium</taxon>
    </lineage>
</organism>
<sequence>MDTTNTLTESMPIRRGLSSHGGTIRLLQTTGDGAKFEITIPVQFSKG</sequence>
<evidence type="ECO:0000313" key="2">
    <source>
        <dbReference type="Proteomes" id="UP000533724"/>
    </source>
</evidence>
<name>A0A7W6XVV8_9HYPH</name>
<dbReference type="RefSeq" id="WP_184498804.1">
    <property type="nucleotide sequence ID" value="NZ_JACIHI010000002.1"/>
</dbReference>